<keyword evidence="2" id="KW-1185">Reference proteome</keyword>
<name>A0ABN7NNU3_TIMPD</name>
<protein>
    <submittedName>
        <fullName evidence="1">Uncharacterized protein</fullName>
    </submittedName>
</protein>
<feature type="non-terminal residue" evidence="1">
    <location>
        <position position="1"/>
    </location>
</feature>
<evidence type="ECO:0000313" key="1">
    <source>
        <dbReference type="EMBL" id="CAG2056287.1"/>
    </source>
</evidence>
<evidence type="ECO:0000313" key="2">
    <source>
        <dbReference type="Proteomes" id="UP001153148"/>
    </source>
</evidence>
<gene>
    <name evidence="1" type="ORF">TPAB3V08_LOCUS3280</name>
</gene>
<dbReference type="Proteomes" id="UP001153148">
    <property type="component" value="Unassembled WGS sequence"/>
</dbReference>
<sequence length="87" mass="9732">DEHGKLKNETKSFKVNHKDCNFTPPHGLKLHSTVSASKDRQVTSLYDIPFADNARRSAAMATILNCYRHAVLTTRCVKLGAEDEMSN</sequence>
<organism evidence="1 2">
    <name type="scientific">Timema podura</name>
    <name type="common">Walking stick</name>
    <dbReference type="NCBI Taxonomy" id="61482"/>
    <lineage>
        <taxon>Eukaryota</taxon>
        <taxon>Metazoa</taxon>
        <taxon>Ecdysozoa</taxon>
        <taxon>Arthropoda</taxon>
        <taxon>Hexapoda</taxon>
        <taxon>Insecta</taxon>
        <taxon>Pterygota</taxon>
        <taxon>Neoptera</taxon>
        <taxon>Polyneoptera</taxon>
        <taxon>Phasmatodea</taxon>
        <taxon>Timematodea</taxon>
        <taxon>Timematoidea</taxon>
        <taxon>Timematidae</taxon>
        <taxon>Timema</taxon>
    </lineage>
</organism>
<dbReference type="EMBL" id="CAJPIN010003624">
    <property type="protein sequence ID" value="CAG2056287.1"/>
    <property type="molecule type" value="Genomic_DNA"/>
</dbReference>
<proteinExistence type="predicted"/>
<comment type="caution">
    <text evidence="1">The sequence shown here is derived from an EMBL/GenBank/DDBJ whole genome shotgun (WGS) entry which is preliminary data.</text>
</comment>
<reference evidence="1" key="1">
    <citation type="submission" date="2021-03" db="EMBL/GenBank/DDBJ databases">
        <authorList>
            <person name="Tran Van P."/>
        </authorList>
    </citation>
    <scope>NUCLEOTIDE SEQUENCE</scope>
</reference>
<accession>A0ABN7NNU3</accession>